<reference evidence="6" key="1">
    <citation type="submission" date="2020-04" db="EMBL/GenBank/DDBJ databases">
        <authorList>
            <person name="Alioto T."/>
            <person name="Alioto T."/>
            <person name="Gomez Garrido J."/>
        </authorList>
    </citation>
    <scope>NUCLEOTIDE SEQUENCE</scope>
    <source>
        <strain evidence="6">A484AB</strain>
    </source>
</reference>
<dbReference type="InterPro" id="IPR001828">
    <property type="entry name" value="ANF_lig-bd_rcpt"/>
</dbReference>
<keyword evidence="7" id="KW-1185">Reference proteome</keyword>
<dbReference type="EMBL" id="CACRXK020011195">
    <property type="protein sequence ID" value="CAB4020940.1"/>
    <property type="molecule type" value="Genomic_DNA"/>
</dbReference>
<evidence type="ECO:0000256" key="2">
    <source>
        <dbReference type="ARBA" id="ARBA00022692"/>
    </source>
</evidence>
<dbReference type="Pfam" id="PF01094">
    <property type="entry name" value="ANF_receptor"/>
    <property type="match status" value="1"/>
</dbReference>
<dbReference type="Gene3D" id="1.20.1270.60">
    <property type="entry name" value="Arfaptin homology (AH) domain/BAR domain"/>
    <property type="match status" value="1"/>
</dbReference>
<evidence type="ECO:0000256" key="4">
    <source>
        <dbReference type="ARBA" id="ARBA00023136"/>
    </source>
</evidence>
<evidence type="ECO:0000259" key="5">
    <source>
        <dbReference type="Pfam" id="PF01094"/>
    </source>
</evidence>
<evidence type="ECO:0000313" key="6">
    <source>
        <dbReference type="EMBL" id="CAB4020940.1"/>
    </source>
</evidence>
<evidence type="ECO:0000256" key="3">
    <source>
        <dbReference type="ARBA" id="ARBA00022989"/>
    </source>
</evidence>
<name>A0A6S7IV13_PARCT</name>
<sequence length="146" mass="16549">MGKFGRREGADTKMKSKLRHGLMGVVIFDHQEVCTKAKAFVTSIANAAVSLANWSTNEENAAIQDTCTRMYELSMLLSSVMDMFSKELSYAASSVEFQDDFKYFTLFTNVPSTSAFNKARLSLIQYFGWKRVAVLREYDDKLHSEV</sequence>
<feature type="domain" description="Receptor ligand binding region" evidence="5">
    <location>
        <begin position="73"/>
        <end position="141"/>
    </location>
</feature>
<dbReference type="OrthoDB" id="5965607at2759"/>
<dbReference type="Proteomes" id="UP001152795">
    <property type="component" value="Unassembled WGS sequence"/>
</dbReference>
<evidence type="ECO:0000256" key="1">
    <source>
        <dbReference type="ARBA" id="ARBA00004370"/>
    </source>
</evidence>
<accession>A0A6S7IV13</accession>
<gene>
    <name evidence="6" type="ORF">PACLA_8A062942</name>
</gene>
<organism evidence="6 7">
    <name type="scientific">Paramuricea clavata</name>
    <name type="common">Red gorgonian</name>
    <name type="synonym">Violescent sea-whip</name>
    <dbReference type="NCBI Taxonomy" id="317549"/>
    <lineage>
        <taxon>Eukaryota</taxon>
        <taxon>Metazoa</taxon>
        <taxon>Cnidaria</taxon>
        <taxon>Anthozoa</taxon>
        <taxon>Octocorallia</taxon>
        <taxon>Malacalcyonacea</taxon>
        <taxon>Plexauridae</taxon>
        <taxon>Paramuricea</taxon>
    </lineage>
</organism>
<dbReference type="SUPFAM" id="SSF53822">
    <property type="entry name" value="Periplasmic binding protein-like I"/>
    <property type="match status" value="1"/>
</dbReference>
<protein>
    <recommendedName>
        <fullName evidence="5">Receptor ligand binding region domain-containing protein</fullName>
    </recommendedName>
</protein>
<keyword evidence="3" id="KW-1133">Transmembrane helix</keyword>
<dbReference type="Gene3D" id="3.40.50.2300">
    <property type="match status" value="1"/>
</dbReference>
<dbReference type="InterPro" id="IPR028082">
    <property type="entry name" value="Peripla_BP_I"/>
</dbReference>
<keyword evidence="2" id="KW-0812">Transmembrane</keyword>
<comment type="caution">
    <text evidence="6">The sequence shown here is derived from an EMBL/GenBank/DDBJ whole genome shotgun (WGS) entry which is preliminary data.</text>
</comment>
<keyword evidence="4" id="KW-0472">Membrane</keyword>
<proteinExistence type="predicted"/>
<comment type="subcellular location">
    <subcellularLocation>
        <location evidence="1">Membrane</location>
    </subcellularLocation>
</comment>
<evidence type="ECO:0000313" key="7">
    <source>
        <dbReference type="Proteomes" id="UP001152795"/>
    </source>
</evidence>
<dbReference type="InterPro" id="IPR027267">
    <property type="entry name" value="AH/BAR_dom_sf"/>
</dbReference>
<dbReference type="GO" id="GO:0016020">
    <property type="term" value="C:membrane"/>
    <property type="evidence" value="ECO:0007669"/>
    <property type="project" value="UniProtKB-SubCell"/>
</dbReference>
<dbReference type="AlphaFoldDB" id="A0A6S7IV13"/>